<keyword evidence="4" id="KW-0812">Transmembrane</keyword>
<evidence type="ECO:0000256" key="2">
    <source>
        <dbReference type="ARBA" id="ARBA00029447"/>
    </source>
</evidence>
<evidence type="ECO:0000259" key="5">
    <source>
        <dbReference type="PROSITE" id="PS50111"/>
    </source>
</evidence>
<keyword evidence="8" id="KW-1185">Reference proteome</keyword>
<dbReference type="EMBL" id="LAQT01000008">
    <property type="protein sequence ID" value="KPC52916.1"/>
    <property type="molecule type" value="Genomic_DNA"/>
</dbReference>
<evidence type="ECO:0000256" key="4">
    <source>
        <dbReference type="SAM" id="Phobius"/>
    </source>
</evidence>
<dbReference type="Pfam" id="PF00015">
    <property type="entry name" value="MCPsignal"/>
    <property type="match status" value="1"/>
</dbReference>
<dbReference type="CDD" id="cd06225">
    <property type="entry name" value="HAMP"/>
    <property type="match status" value="1"/>
</dbReference>
<dbReference type="SUPFAM" id="SSF58104">
    <property type="entry name" value="Methyl-accepting chemotaxis protein (MCP) signaling domain"/>
    <property type="match status" value="1"/>
</dbReference>
<dbReference type="InterPro" id="IPR003660">
    <property type="entry name" value="HAMP_dom"/>
</dbReference>
<dbReference type="PROSITE" id="PS50885">
    <property type="entry name" value="HAMP"/>
    <property type="match status" value="1"/>
</dbReference>
<dbReference type="PANTHER" id="PTHR32089:SF112">
    <property type="entry name" value="LYSOZYME-LIKE PROTEIN-RELATED"/>
    <property type="match status" value="1"/>
</dbReference>
<dbReference type="Gene3D" id="1.10.287.950">
    <property type="entry name" value="Methyl-accepting chemotaxis protein"/>
    <property type="match status" value="1"/>
</dbReference>
<dbReference type="STRING" id="857265.WG78_10515"/>
<dbReference type="PRINTS" id="PR00260">
    <property type="entry name" value="CHEMTRNSDUCR"/>
</dbReference>
<feature type="domain" description="Methyl-accepting transducer" evidence="5">
    <location>
        <begin position="154"/>
        <end position="390"/>
    </location>
</feature>
<keyword evidence="1 3" id="KW-0807">Transducer</keyword>
<dbReference type="GO" id="GO:0007165">
    <property type="term" value="P:signal transduction"/>
    <property type="evidence" value="ECO:0007669"/>
    <property type="project" value="UniProtKB-KW"/>
</dbReference>
<dbReference type="PATRIC" id="fig|857265.3.peg.2162"/>
<evidence type="ECO:0000313" key="8">
    <source>
        <dbReference type="Proteomes" id="UP000037939"/>
    </source>
</evidence>
<proteinExistence type="inferred from homology"/>
<dbReference type="RefSeq" id="WP_053937759.1">
    <property type="nucleotide sequence ID" value="NZ_LAQT01000008.1"/>
</dbReference>
<evidence type="ECO:0000256" key="1">
    <source>
        <dbReference type="ARBA" id="ARBA00023224"/>
    </source>
</evidence>
<dbReference type="Pfam" id="PF00672">
    <property type="entry name" value="HAMP"/>
    <property type="match status" value="1"/>
</dbReference>
<dbReference type="GO" id="GO:0004888">
    <property type="term" value="F:transmembrane signaling receptor activity"/>
    <property type="evidence" value="ECO:0007669"/>
    <property type="project" value="InterPro"/>
</dbReference>
<dbReference type="InterPro" id="IPR004089">
    <property type="entry name" value="MCPsignal_dom"/>
</dbReference>
<accession>A0A0N1JSZ4</accession>
<evidence type="ECO:0000313" key="7">
    <source>
        <dbReference type="EMBL" id="KPC52916.1"/>
    </source>
</evidence>
<dbReference type="InterPro" id="IPR004090">
    <property type="entry name" value="Chemotax_Me-accpt_rcpt"/>
</dbReference>
<dbReference type="AlphaFoldDB" id="A0A0N1JSZ4"/>
<feature type="domain" description="HAMP" evidence="6">
    <location>
        <begin position="95"/>
        <end position="149"/>
    </location>
</feature>
<comment type="similarity">
    <text evidence="2">Belongs to the methyl-accepting chemotaxis (MCP) protein family.</text>
</comment>
<dbReference type="PANTHER" id="PTHR32089">
    <property type="entry name" value="METHYL-ACCEPTING CHEMOTAXIS PROTEIN MCPB"/>
    <property type="match status" value="1"/>
</dbReference>
<reference evidence="7 8" key="1">
    <citation type="submission" date="2015-07" db="EMBL/GenBank/DDBJ databases">
        <title>Draft genome sequence of the Amantichitinum ursilacus IGB-41, a new chitin-degrading bacterium.</title>
        <authorList>
            <person name="Kirstahler P."/>
            <person name="Guenther M."/>
            <person name="Grumaz C."/>
            <person name="Rupp S."/>
            <person name="Zibek S."/>
            <person name="Sohn K."/>
        </authorList>
    </citation>
    <scope>NUCLEOTIDE SEQUENCE [LARGE SCALE GENOMIC DNA]</scope>
    <source>
        <strain evidence="7 8">IGB-41</strain>
    </source>
</reference>
<organism evidence="7 8">
    <name type="scientific">Amantichitinum ursilacus</name>
    <dbReference type="NCBI Taxonomy" id="857265"/>
    <lineage>
        <taxon>Bacteria</taxon>
        <taxon>Pseudomonadati</taxon>
        <taxon>Pseudomonadota</taxon>
        <taxon>Betaproteobacteria</taxon>
        <taxon>Neisseriales</taxon>
        <taxon>Chitinibacteraceae</taxon>
        <taxon>Amantichitinum</taxon>
    </lineage>
</organism>
<name>A0A0N1JSZ4_9NEIS</name>
<dbReference type="GO" id="GO:0006935">
    <property type="term" value="P:chemotaxis"/>
    <property type="evidence" value="ECO:0007669"/>
    <property type="project" value="InterPro"/>
</dbReference>
<gene>
    <name evidence="7" type="primary">pctB_4</name>
    <name evidence="7" type="ORF">WG78_10515</name>
</gene>
<comment type="caution">
    <text evidence="7">The sequence shown here is derived from an EMBL/GenBank/DDBJ whole genome shotgun (WGS) entry which is preliminary data.</text>
</comment>
<dbReference type="SMART" id="SM00304">
    <property type="entry name" value="HAMP"/>
    <property type="match status" value="1"/>
</dbReference>
<keyword evidence="4" id="KW-1133">Transmembrane helix</keyword>
<feature type="transmembrane region" description="Helical" evidence="4">
    <location>
        <begin position="23"/>
        <end position="43"/>
    </location>
</feature>
<dbReference type="Proteomes" id="UP000037939">
    <property type="component" value="Unassembled WGS sequence"/>
</dbReference>
<dbReference type="PROSITE" id="PS50111">
    <property type="entry name" value="CHEMOTAXIS_TRANSDUC_2"/>
    <property type="match status" value="1"/>
</dbReference>
<dbReference type="GO" id="GO:0016020">
    <property type="term" value="C:membrane"/>
    <property type="evidence" value="ECO:0007669"/>
    <property type="project" value="InterPro"/>
</dbReference>
<dbReference type="OrthoDB" id="2489132at2"/>
<dbReference type="SMART" id="SM00283">
    <property type="entry name" value="MA"/>
    <property type="match status" value="1"/>
</dbReference>
<keyword evidence="4" id="KW-0472">Membrane</keyword>
<protein>
    <submittedName>
        <fullName evidence="7">Methyl-accepting chemotaxis protein PctB</fullName>
    </submittedName>
</protein>
<evidence type="ECO:0000256" key="3">
    <source>
        <dbReference type="PROSITE-ProRule" id="PRU00284"/>
    </source>
</evidence>
<sequence length="602" mass="65476">MQWIDQFHAALERSLLFTLNRKFAFLYLLLLFPLALTLIATSAQSQLAEVIRAHHLDAATAADLTGALEHLALWGWILLAGAAAFITVQVIYFNFWIARPVGAITRVFNEVARGEGDLSRDVPVITTDEIAALALSCNRFLAKQREVIASVQTMTVGIALEAAKSLKNIKDSATSTQEQDQLAQTVVDASNGTTQGINHVSTRTQDISATTRQNLEMARASYAELQDVTARIHAISTRIATFNQTVDGLNQRSASIKSIVDLIKEIASQTNLLALNAAIEAARAGETGRGFAVVADEVRKLAEKVGVATDDISHNIDNMLAQVAETLDETHLITHDAQHTREVVEGASAQFTRMVTDFEQTSSALSGIATTLGQFSVANDQVNHNVTQIHDLSLAVNERMTRSAQSSQDLARAAEQVQELIGRFTVGQGDLDANIQLASRMRDQVQQRIEALARSGVNVFDQQYRPVAGSKPQKYSTSWDQAFAQALQPLFDELARTAVGGKFSLAVDTNGYGATHNSWYSKAATGDAAVDLINSRDKRIFNDPAGLRAARNTQRFLLQTYARDTGEIMTELDVPIMVNGRHWGGLRLGFDASAMLAATRAA</sequence>
<feature type="transmembrane region" description="Helical" evidence="4">
    <location>
        <begin position="73"/>
        <end position="97"/>
    </location>
</feature>
<evidence type="ECO:0000259" key="6">
    <source>
        <dbReference type="PROSITE" id="PS50885"/>
    </source>
</evidence>